<gene>
    <name evidence="1" type="ORF">Dthio_PD2191</name>
</gene>
<dbReference type="EMBL" id="ACJN02000002">
    <property type="protein sequence ID" value="EFI34808.1"/>
    <property type="molecule type" value="Genomic_DNA"/>
</dbReference>
<sequence>MKLKLNGWQRLWVVAAGIYFIVVCVVGAAMFPDGARLEAERAKVAIDLALRAQVDAARTLGNERAELDALSNLKRGAAEIRTEAYGDLSDAELIQRIRTTFGGKADFSTLDERIKRDAEHLRDDRTTFIFQAAAWWTIPVLALYILGSAIGWVIRGFRNKGEV</sequence>
<dbReference type="OrthoDB" id="7018713at2"/>
<accession>D6SPY2</accession>
<evidence type="ECO:0000313" key="2">
    <source>
        <dbReference type="Proteomes" id="UP000005496"/>
    </source>
</evidence>
<dbReference type="RefSeq" id="WP_008870124.1">
    <property type="nucleotide sequence ID" value="NZ_ACJN02000002.1"/>
</dbReference>
<keyword evidence="2" id="KW-1185">Reference proteome</keyword>
<name>D6SPY2_9BACT</name>
<protein>
    <submittedName>
        <fullName evidence="1">Uncharacterized protein</fullName>
    </submittedName>
</protein>
<dbReference type="AlphaFoldDB" id="D6SPY2"/>
<evidence type="ECO:0000313" key="1">
    <source>
        <dbReference type="EMBL" id="EFI34808.1"/>
    </source>
</evidence>
<dbReference type="Proteomes" id="UP000005496">
    <property type="component" value="Unassembled WGS sequence"/>
</dbReference>
<comment type="caution">
    <text evidence="1">The sequence shown here is derived from an EMBL/GenBank/DDBJ whole genome shotgun (WGS) entry which is preliminary data.</text>
</comment>
<reference evidence="1" key="1">
    <citation type="submission" date="2010-05" db="EMBL/GenBank/DDBJ databases">
        <title>The draft genome of Desulfonatronospira thiodismutans ASO3-1.</title>
        <authorList>
            <consortium name="US DOE Joint Genome Institute (JGI-PGF)"/>
            <person name="Lucas S."/>
            <person name="Copeland A."/>
            <person name="Lapidus A."/>
            <person name="Cheng J.-F."/>
            <person name="Bruce D."/>
            <person name="Goodwin L."/>
            <person name="Pitluck S."/>
            <person name="Chertkov O."/>
            <person name="Brettin T."/>
            <person name="Detter J.C."/>
            <person name="Han C."/>
            <person name="Land M.L."/>
            <person name="Hauser L."/>
            <person name="Kyrpides N."/>
            <person name="Mikhailova N."/>
            <person name="Muyzer G."/>
            <person name="Woyke T."/>
        </authorList>
    </citation>
    <scope>NUCLEOTIDE SEQUENCE [LARGE SCALE GENOMIC DNA]</scope>
    <source>
        <strain evidence="1">ASO3-1</strain>
    </source>
</reference>
<organism evidence="1 2">
    <name type="scientific">Desulfonatronospira thiodismutans ASO3-1</name>
    <dbReference type="NCBI Taxonomy" id="555779"/>
    <lineage>
        <taxon>Bacteria</taxon>
        <taxon>Pseudomonadati</taxon>
        <taxon>Thermodesulfobacteriota</taxon>
        <taxon>Desulfovibrionia</taxon>
        <taxon>Desulfovibrionales</taxon>
        <taxon>Desulfonatronovibrionaceae</taxon>
        <taxon>Desulfonatronospira</taxon>
    </lineage>
</organism>
<proteinExistence type="predicted"/>